<dbReference type="Pfam" id="PF00994">
    <property type="entry name" value="MoCF_biosynth"/>
    <property type="match status" value="1"/>
</dbReference>
<dbReference type="UniPathway" id="UPA00344"/>
<dbReference type="InterPro" id="IPR036688">
    <property type="entry name" value="MoeA_C_domain_IV_sf"/>
</dbReference>
<dbReference type="RefSeq" id="WP_008944698.1">
    <property type="nucleotide sequence ID" value="NZ_AMRL01000012.1"/>
</dbReference>
<comment type="similarity">
    <text evidence="4 11">Belongs to the MoeA family.</text>
</comment>
<dbReference type="AlphaFoldDB" id="K2JLI3"/>
<accession>K2JLI3</accession>
<dbReference type="InterPro" id="IPR005111">
    <property type="entry name" value="MoeA_C_domain_IV"/>
</dbReference>
<evidence type="ECO:0000256" key="5">
    <source>
        <dbReference type="ARBA" id="ARBA00022505"/>
    </source>
</evidence>
<dbReference type="PANTHER" id="PTHR10192:SF5">
    <property type="entry name" value="GEPHYRIN"/>
    <property type="match status" value="1"/>
</dbReference>
<evidence type="ECO:0000256" key="7">
    <source>
        <dbReference type="ARBA" id="ARBA00022723"/>
    </source>
</evidence>
<reference evidence="13 14" key="1">
    <citation type="journal article" date="2012" name="J. Bacteriol.">
        <title>Genome Sequence of Oceanibaculum indicum Type Strain P24.</title>
        <authorList>
            <person name="Lai Q."/>
            <person name="Shao Z."/>
        </authorList>
    </citation>
    <scope>NUCLEOTIDE SEQUENCE [LARGE SCALE GENOMIC DNA]</scope>
    <source>
        <strain evidence="13 14">P24</strain>
    </source>
</reference>
<dbReference type="PROSITE" id="PS01079">
    <property type="entry name" value="MOCF_BIOSYNTHESIS_2"/>
    <property type="match status" value="1"/>
</dbReference>
<dbReference type="FunFam" id="3.40.980.10:FF:000004">
    <property type="entry name" value="Molybdopterin molybdenumtransferase"/>
    <property type="match status" value="1"/>
</dbReference>
<dbReference type="EMBL" id="AMRL01000012">
    <property type="protein sequence ID" value="EKE75272.1"/>
    <property type="molecule type" value="Genomic_DNA"/>
</dbReference>
<dbReference type="Pfam" id="PF03453">
    <property type="entry name" value="MoeA_N"/>
    <property type="match status" value="1"/>
</dbReference>
<evidence type="ECO:0000256" key="4">
    <source>
        <dbReference type="ARBA" id="ARBA00010763"/>
    </source>
</evidence>
<dbReference type="NCBIfam" id="TIGR00177">
    <property type="entry name" value="molyb_syn"/>
    <property type="match status" value="1"/>
</dbReference>
<evidence type="ECO:0000256" key="3">
    <source>
        <dbReference type="ARBA" id="ARBA00005046"/>
    </source>
</evidence>
<keyword evidence="7 11" id="KW-0479">Metal-binding</keyword>
<organism evidence="13 14">
    <name type="scientific">Oceanibaculum indicum P24</name>
    <dbReference type="NCBI Taxonomy" id="1207063"/>
    <lineage>
        <taxon>Bacteria</taxon>
        <taxon>Pseudomonadati</taxon>
        <taxon>Pseudomonadota</taxon>
        <taxon>Alphaproteobacteria</taxon>
        <taxon>Rhodospirillales</taxon>
        <taxon>Oceanibaculaceae</taxon>
        <taxon>Oceanibaculum</taxon>
    </lineage>
</organism>
<dbReference type="InterPro" id="IPR036135">
    <property type="entry name" value="MoeA_linker/N_sf"/>
</dbReference>
<evidence type="ECO:0000256" key="1">
    <source>
        <dbReference type="ARBA" id="ARBA00001946"/>
    </source>
</evidence>
<dbReference type="SMART" id="SM00852">
    <property type="entry name" value="MoCF_biosynth"/>
    <property type="match status" value="1"/>
</dbReference>
<dbReference type="InterPro" id="IPR038987">
    <property type="entry name" value="MoeA-like"/>
</dbReference>
<dbReference type="InterPro" id="IPR005110">
    <property type="entry name" value="MoeA_linker/N"/>
</dbReference>
<proteinExistence type="inferred from homology"/>
<evidence type="ECO:0000313" key="13">
    <source>
        <dbReference type="EMBL" id="EKE75272.1"/>
    </source>
</evidence>
<dbReference type="SUPFAM" id="SSF63867">
    <property type="entry name" value="MoeA C-terminal domain-like"/>
    <property type="match status" value="1"/>
</dbReference>
<keyword evidence="9 11" id="KW-0501">Molybdenum cofactor biosynthesis</keyword>
<dbReference type="Gene3D" id="3.40.980.10">
    <property type="entry name" value="MoaB/Mog-like domain"/>
    <property type="match status" value="1"/>
</dbReference>
<dbReference type="GO" id="GO:0006777">
    <property type="term" value="P:Mo-molybdopterin cofactor biosynthetic process"/>
    <property type="evidence" value="ECO:0007669"/>
    <property type="project" value="UniProtKB-UniRule"/>
</dbReference>
<dbReference type="eggNOG" id="COG0303">
    <property type="taxonomic scope" value="Bacteria"/>
</dbReference>
<name>K2JLI3_9PROT</name>
<keyword evidence="8 11" id="KW-0460">Magnesium</keyword>
<evidence type="ECO:0000256" key="8">
    <source>
        <dbReference type="ARBA" id="ARBA00022842"/>
    </source>
</evidence>
<dbReference type="Gene3D" id="2.40.340.10">
    <property type="entry name" value="MoeA, C-terminal, domain IV"/>
    <property type="match status" value="1"/>
</dbReference>
<dbReference type="NCBIfam" id="NF045515">
    <property type="entry name" value="Glp_gephyrin"/>
    <property type="match status" value="1"/>
</dbReference>
<dbReference type="InterPro" id="IPR008284">
    <property type="entry name" value="MoCF_biosynth_CS"/>
</dbReference>
<evidence type="ECO:0000256" key="9">
    <source>
        <dbReference type="ARBA" id="ARBA00023150"/>
    </source>
</evidence>
<dbReference type="InterPro" id="IPR001453">
    <property type="entry name" value="MoaB/Mog_dom"/>
</dbReference>
<comment type="cofactor">
    <cofactor evidence="1 11">
        <name>Mg(2+)</name>
        <dbReference type="ChEBI" id="CHEBI:18420"/>
    </cofactor>
</comment>
<comment type="caution">
    <text evidence="13">The sequence shown here is derived from an EMBL/GenBank/DDBJ whole genome shotgun (WGS) entry which is preliminary data.</text>
</comment>
<sequence>MIPVEEALAKILSSLTPLGAEEVSVEAALGRVLAEDVAARVTQPPKPVSAMDGYAVKAADVACVPATLTVIGEAPAGRGYQGMVESGQAVRIFTGAPLPDGADSIVIQEDTEASGTSVTVKEAPALGNYVRPAGLDFRMGDIGIPAGKLLNARDIGLAAGMNHPWLRVVRRPRIAILATGDEIVRPGDPIGRDQIVSSNALALSAFVRGAGGEPLVLGIAPDEMDGLTRMIAGARGADLLVTTGGASVGDHDLIQTVLGEAGSLDFWKIAMRPGKPLMFGKINDTPVLGLPGNPVSSMVCALLFLGPAIARLLGQAAKGPETQPARLAADLKPNDRRQDYLRATLTIDADGTMLATPFAKQDSSQFSLLTKAGGLLVRPPHDPARKAGEIVQVIPFRDSYF</sequence>
<dbReference type="Gene3D" id="2.170.190.11">
    <property type="entry name" value="Molybdopterin biosynthesis moea protein, domain 3"/>
    <property type="match status" value="1"/>
</dbReference>
<dbReference type="InterPro" id="IPR036425">
    <property type="entry name" value="MoaB/Mog-like_dom_sf"/>
</dbReference>
<dbReference type="PANTHER" id="PTHR10192">
    <property type="entry name" value="MOLYBDOPTERIN BIOSYNTHESIS PROTEIN"/>
    <property type="match status" value="1"/>
</dbReference>
<keyword evidence="6 11" id="KW-0808">Transferase</keyword>
<comment type="catalytic activity">
    <reaction evidence="10">
        <text>adenylyl-molybdopterin + molybdate = Mo-molybdopterin + AMP + H(+)</text>
        <dbReference type="Rhea" id="RHEA:35047"/>
        <dbReference type="ChEBI" id="CHEBI:15378"/>
        <dbReference type="ChEBI" id="CHEBI:36264"/>
        <dbReference type="ChEBI" id="CHEBI:62727"/>
        <dbReference type="ChEBI" id="CHEBI:71302"/>
        <dbReference type="ChEBI" id="CHEBI:456215"/>
        <dbReference type="EC" id="2.10.1.1"/>
    </reaction>
</comment>
<keyword evidence="5 11" id="KW-0500">Molybdenum</keyword>
<dbReference type="Pfam" id="PF03454">
    <property type="entry name" value="MoeA_C"/>
    <property type="match status" value="1"/>
</dbReference>
<gene>
    <name evidence="13" type="ORF">P24_10460</name>
</gene>
<comment type="pathway">
    <text evidence="3 11">Cofactor biosynthesis; molybdopterin biosynthesis.</text>
</comment>
<evidence type="ECO:0000256" key="6">
    <source>
        <dbReference type="ARBA" id="ARBA00022679"/>
    </source>
</evidence>
<dbReference type="CDD" id="cd00887">
    <property type="entry name" value="MoeA"/>
    <property type="match status" value="1"/>
</dbReference>
<evidence type="ECO:0000259" key="12">
    <source>
        <dbReference type="SMART" id="SM00852"/>
    </source>
</evidence>
<dbReference type="PATRIC" id="fig|1207063.3.peg.2116"/>
<keyword evidence="14" id="KW-1185">Reference proteome</keyword>
<dbReference type="Gene3D" id="3.90.105.10">
    <property type="entry name" value="Molybdopterin biosynthesis moea protein, domain 2"/>
    <property type="match status" value="1"/>
</dbReference>
<dbReference type="GO" id="GO:0046872">
    <property type="term" value="F:metal ion binding"/>
    <property type="evidence" value="ECO:0007669"/>
    <property type="project" value="UniProtKB-UniRule"/>
</dbReference>
<dbReference type="SUPFAM" id="SSF63882">
    <property type="entry name" value="MoeA N-terminal region -like"/>
    <property type="match status" value="1"/>
</dbReference>
<protein>
    <recommendedName>
        <fullName evidence="11">Molybdopterin molybdenumtransferase</fullName>
        <ecNumber evidence="11">2.10.1.1</ecNumber>
    </recommendedName>
</protein>
<evidence type="ECO:0000256" key="11">
    <source>
        <dbReference type="RuleBase" id="RU365090"/>
    </source>
</evidence>
<evidence type="ECO:0000256" key="10">
    <source>
        <dbReference type="ARBA" id="ARBA00047317"/>
    </source>
</evidence>
<comment type="function">
    <text evidence="2 11">Catalyzes the insertion of molybdate into adenylated molybdopterin with the concomitant release of AMP.</text>
</comment>
<feature type="domain" description="MoaB/Mog" evidence="12">
    <location>
        <begin position="175"/>
        <end position="311"/>
    </location>
</feature>
<evidence type="ECO:0000256" key="2">
    <source>
        <dbReference type="ARBA" id="ARBA00002901"/>
    </source>
</evidence>
<dbReference type="STRING" id="1207063.P24_10460"/>
<dbReference type="Proteomes" id="UP000006746">
    <property type="component" value="Unassembled WGS sequence"/>
</dbReference>
<evidence type="ECO:0000313" key="14">
    <source>
        <dbReference type="Proteomes" id="UP000006746"/>
    </source>
</evidence>
<dbReference type="SUPFAM" id="SSF53218">
    <property type="entry name" value="Molybdenum cofactor biosynthesis proteins"/>
    <property type="match status" value="1"/>
</dbReference>
<dbReference type="GO" id="GO:0005829">
    <property type="term" value="C:cytosol"/>
    <property type="evidence" value="ECO:0007669"/>
    <property type="project" value="TreeGrafter"/>
</dbReference>
<dbReference type="EC" id="2.10.1.1" evidence="11"/>
<dbReference type="GO" id="GO:0061599">
    <property type="term" value="F:molybdopterin molybdotransferase activity"/>
    <property type="evidence" value="ECO:0007669"/>
    <property type="project" value="UniProtKB-UniRule"/>
</dbReference>